<keyword evidence="1" id="KW-1133">Transmembrane helix</keyword>
<protein>
    <submittedName>
        <fullName evidence="2">Multidrug transporter AcrB</fullName>
    </submittedName>
</protein>
<sequence length="1088" mass="119559">MGKNMGLSGRLAKLFIKSKLTPLLVVASLLLGIFAVMNTPKEEEPQISVPMVDVFIPYPGATAQDVEDRVTKPIEKKLWEVDGVEYVYSTTSPGIAMVTARFKVGSNLDQSLVRLYNKLISNQDQFPPGVLQPLVKPKTVDDVPILSLTVWSGKQDDYALRRMTAVIADEISKIQNVSKVQLIGGKQRQVRVQLDPNKLSAYGISPLSLAETLKHSNVSLPAGEFAHNNEQFKVQAGTYLADADEVTNLVVGVYQNRPVFLKDVTNIIDGPAETDNYVLFGTGQQAPKKGITQPAGSMFPAVTIAVSKKPGTNAVWIANDVERKVQDLKGKVIPDDVQVTITRDYGATAAEKSNELIEHLLIATVSVILLIGVVLGIRESFVVGIAVPVTLALALFLSYMYGYTLNRVTLFALIFAIGILVDDAIVVVENIHRWFTVGKLPPWEAAVRAVDEVGNPTILATFTVIATLMPMAFVGGMMGPYMSPIPINASVAMFFSLLVAFIVTPWFALRFLKKSVPHGASFVSNEAGKQSRWVVGYIRTISKLLHNRKKRYLFVFGVTGLMLVSMLFFYTKAVPMKMMPFDNKSEFQVVVDMPEGSTLEKTAAATKAIGEYLSTVNEVSDYQIYVGTASPFNFNGLVRHYFLRDKANQADIQVNLVDKKERKQQSHEIAKRIRPEVQKIGSAYGANVKVVEVPPGPPVMSTIVLEIYGNDRQQQMAAAQQAEQIFKDTKGVVDVDTSIESQQTEYRFVINEKARLNGITDQQVVQTLQTMLDGTEVGLLHPPNELEPVVIKLQPPRDKRSSLTDLQNIQIPTPTGKLIPLREIATIKQGAAEQTLYRKNLQPVVYVFGDVAGGTESPAYSMADMWNRIANIKTANGVKVEQYLTHQPWLENGVKMKWDGEWQITYEVFRDLGAAFAVAMVVMYLLIVGWFQSFIKPLVIMSPIPLTLIGVIPGHWIFGAFFTATSMIGVIALAGIIVRNSILLVEFSIRRREEGATLAEAVMEAGVVRAKPIVLTAAAVVAGSFVILFDPIFQGLAISMMFGTVAATGLTLFVVPVLFYAVESRRERRGAKREAVAEVSRSGPDLGA</sequence>
<dbReference type="GO" id="GO:0042910">
    <property type="term" value="F:xenobiotic transmembrane transporter activity"/>
    <property type="evidence" value="ECO:0007669"/>
    <property type="project" value="TreeGrafter"/>
</dbReference>
<feature type="transmembrane region" description="Helical" evidence="1">
    <location>
        <begin position="458"/>
        <end position="479"/>
    </location>
</feature>
<evidence type="ECO:0000256" key="1">
    <source>
        <dbReference type="SAM" id="Phobius"/>
    </source>
</evidence>
<feature type="transmembrane region" description="Helical" evidence="1">
    <location>
        <begin position="912"/>
        <end position="931"/>
    </location>
</feature>
<dbReference type="SUPFAM" id="SSF82866">
    <property type="entry name" value="Multidrug efflux transporter AcrB transmembrane domain"/>
    <property type="match status" value="2"/>
</dbReference>
<dbReference type="Gene3D" id="3.30.70.1440">
    <property type="entry name" value="Multidrug efflux transporter AcrB pore domain"/>
    <property type="match status" value="1"/>
</dbReference>
<dbReference type="PANTHER" id="PTHR32063">
    <property type="match status" value="1"/>
</dbReference>
<name>A0A7I8DDZ4_9BACL</name>
<dbReference type="GO" id="GO:0005886">
    <property type="term" value="C:plasma membrane"/>
    <property type="evidence" value="ECO:0007669"/>
    <property type="project" value="TreeGrafter"/>
</dbReference>
<dbReference type="KEGG" id="eff:skT53_33190"/>
<keyword evidence="1" id="KW-0812">Transmembrane</keyword>
<feature type="transmembrane region" description="Helical" evidence="1">
    <location>
        <begin position="964"/>
        <end position="985"/>
    </location>
</feature>
<dbReference type="PANTHER" id="PTHR32063:SF16">
    <property type="entry name" value="CATION EFFLUX SYSTEM (ACRB_ACRD_ACRF FAMILY)"/>
    <property type="match status" value="1"/>
</dbReference>
<proteinExistence type="predicted"/>
<feature type="transmembrane region" description="Helical" evidence="1">
    <location>
        <begin position="1013"/>
        <end position="1033"/>
    </location>
</feature>
<dbReference type="AlphaFoldDB" id="A0A7I8DDZ4"/>
<feature type="transmembrane region" description="Helical" evidence="1">
    <location>
        <begin position="382"/>
        <end position="402"/>
    </location>
</feature>
<dbReference type="Pfam" id="PF00873">
    <property type="entry name" value="ACR_tran"/>
    <property type="match status" value="1"/>
</dbReference>
<dbReference type="InterPro" id="IPR027463">
    <property type="entry name" value="AcrB_DN_DC_subdom"/>
</dbReference>
<dbReference type="Gene3D" id="3.30.70.1430">
    <property type="entry name" value="Multidrug efflux transporter AcrB pore domain"/>
    <property type="match status" value="2"/>
</dbReference>
<feature type="transmembrane region" description="Helical" evidence="1">
    <location>
        <begin position="938"/>
        <end position="958"/>
    </location>
</feature>
<dbReference type="Gene3D" id="3.30.70.1320">
    <property type="entry name" value="Multidrug efflux transporter AcrB pore domain like"/>
    <property type="match status" value="1"/>
</dbReference>
<dbReference type="PRINTS" id="PR00702">
    <property type="entry name" value="ACRIFLAVINRP"/>
</dbReference>
<gene>
    <name evidence="2" type="ORF">skT53_33190</name>
</gene>
<reference evidence="2 3" key="1">
    <citation type="submission" date="2020-08" db="EMBL/GenBank/DDBJ databases">
        <title>Complete Genome Sequence of Effusibacillus dendaii Strain skT53, Isolated from Farmland soil.</title>
        <authorList>
            <person name="Konishi T."/>
            <person name="Kawasaki H."/>
        </authorList>
    </citation>
    <scope>NUCLEOTIDE SEQUENCE [LARGE SCALE GENOMIC DNA]</scope>
    <source>
        <strain evidence="3">skT53</strain>
    </source>
</reference>
<dbReference type="Gene3D" id="3.30.2090.10">
    <property type="entry name" value="Multidrug efflux transporter AcrB TolC docking domain, DN and DC subdomains"/>
    <property type="match status" value="2"/>
</dbReference>
<keyword evidence="1" id="KW-0472">Membrane</keyword>
<organism evidence="2 3">
    <name type="scientific">Effusibacillus dendaii</name>
    <dbReference type="NCBI Taxonomy" id="2743772"/>
    <lineage>
        <taxon>Bacteria</taxon>
        <taxon>Bacillati</taxon>
        <taxon>Bacillota</taxon>
        <taxon>Bacilli</taxon>
        <taxon>Bacillales</taxon>
        <taxon>Alicyclobacillaceae</taxon>
        <taxon>Effusibacillus</taxon>
    </lineage>
</organism>
<feature type="transmembrane region" description="Helical" evidence="1">
    <location>
        <begin position="356"/>
        <end position="375"/>
    </location>
</feature>
<feature type="transmembrane region" description="Helical" evidence="1">
    <location>
        <begin position="408"/>
        <end position="428"/>
    </location>
</feature>
<dbReference type="InterPro" id="IPR001036">
    <property type="entry name" value="Acrflvin-R"/>
</dbReference>
<feature type="transmembrane region" description="Helical" evidence="1">
    <location>
        <begin position="485"/>
        <end position="509"/>
    </location>
</feature>
<dbReference type="SUPFAM" id="SSF82714">
    <property type="entry name" value="Multidrug efflux transporter AcrB TolC docking domain, DN and DC subdomains"/>
    <property type="match status" value="2"/>
</dbReference>
<dbReference type="SUPFAM" id="SSF82693">
    <property type="entry name" value="Multidrug efflux transporter AcrB pore domain, PN1, PN2, PC1 and PC2 subdomains"/>
    <property type="match status" value="3"/>
</dbReference>
<dbReference type="EMBL" id="AP023366">
    <property type="protein sequence ID" value="BCJ88334.1"/>
    <property type="molecule type" value="Genomic_DNA"/>
</dbReference>
<evidence type="ECO:0000313" key="3">
    <source>
        <dbReference type="Proteomes" id="UP000593802"/>
    </source>
</evidence>
<accession>A0A7I8DDZ4</accession>
<feature type="transmembrane region" description="Helical" evidence="1">
    <location>
        <begin position="552"/>
        <end position="570"/>
    </location>
</feature>
<keyword evidence="3" id="KW-1185">Reference proteome</keyword>
<feature type="transmembrane region" description="Helical" evidence="1">
    <location>
        <begin position="1039"/>
        <end position="1062"/>
    </location>
</feature>
<dbReference type="Gene3D" id="1.20.1640.10">
    <property type="entry name" value="Multidrug efflux transporter AcrB transmembrane domain"/>
    <property type="match status" value="2"/>
</dbReference>
<dbReference type="RefSeq" id="WP_200758958.1">
    <property type="nucleotide sequence ID" value="NZ_AP023366.1"/>
</dbReference>
<dbReference type="Proteomes" id="UP000593802">
    <property type="component" value="Chromosome"/>
</dbReference>
<evidence type="ECO:0000313" key="2">
    <source>
        <dbReference type="EMBL" id="BCJ88334.1"/>
    </source>
</evidence>